<feature type="chain" id="PRO_5016363596" evidence="1">
    <location>
        <begin position="24"/>
        <end position="153"/>
    </location>
</feature>
<gene>
    <name evidence="2" type="ORF">FA10DRAFT_264694</name>
</gene>
<dbReference type="RefSeq" id="XP_025381311.1">
    <property type="nucleotide sequence ID" value="XM_025520754.1"/>
</dbReference>
<dbReference type="EMBL" id="KZ819634">
    <property type="protein sequence ID" value="PWN94113.1"/>
    <property type="molecule type" value="Genomic_DNA"/>
</dbReference>
<feature type="signal peptide" evidence="1">
    <location>
        <begin position="1"/>
        <end position="23"/>
    </location>
</feature>
<keyword evidence="3" id="KW-1185">Reference proteome</keyword>
<dbReference type="InParanoid" id="A0A316Z1Q8"/>
<evidence type="ECO:0000313" key="2">
    <source>
        <dbReference type="EMBL" id="PWN94113.1"/>
    </source>
</evidence>
<reference evidence="2 3" key="1">
    <citation type="journal article" date="2018" name="Mol. Biol. Evol.">
        <title>Broad Genomic Sampling Reveals a Smut Pathogenic Ancestry of the Fungal Clade Ustilaginomycotina.</title>
        <authorList>
            <person name="Kijpornyongpan T."/>
            <person name="Mondo S.J."/>
            <person name="Barry K."/>
            <person name="Sandor L."/>
            <person name="Lee J."/>
            <person name="Lipzen A."/>
            <person name="Pangilinan J."/>
            <person name="LaButti K."/>
            <person name="Hainaut M."/>
            <person name="Henrissat B."/>
            <person name="Grigoriev I.V."/>
            <person name="Spatafora J.W."/>
            <person name="Aime M.C."/>
        </authorList>
    </citation>
    <scope>NUCLEOTIDE SEQUENCE [LARGE SCALE GENOMIC DNA]</scope>
    <source>
        <strain evidence="2 3">MCA 4198</strain>
    </source>
</reference>
<protein>
    <submittedName>
        <fullName evidence="2">Uncharacterized protein</fullName>
    </submittedName>
</protein>
<dbReference type="Proteomes" id="UP000245768">
    <property type="component" value="Unassembled WGS sequence"/>
</dbReference>
<evidence type="ECO:0000256" key="1">
    <source>
        <dbReference type="SAM" id="SignalP"/>
    </source>
</evidence>
<keyword evidence="1" id="KW-0732">Signal</keyword>
<dbReference type="AlphaFoldDB" id="A0A316Z1Q8"/>
<dbReference type="GeneID" id="37042670"/>
<evidence type="ECO:0000313" key="3">
    <source>
        <dbReference type="Proteomes" id="UP000245768"/>
    </source>
</evidence>
<proteinExistence type="predicted"/>
<dbReference type="InterPro" id="IPR045469">
    <property type="entry name" value="Nis1"/>
</dbReference>
<organism evidence="2 3">
    <name type="scientific">Acaromyces ingoldii</name>
    <dbReference type="NCBI Taxonomy" id="215250"/>
    <lineage>
        <taxon>Eukaryota</taxon>
        <taxon>Fungi</taxon>
        <taxon>Dikarya</taxon>
        <taxon>Basidiomycota</taxon>
        <taxon>Ustilaginomycotina</taxon>
        <taxon>Exobasidiomycetes</taxon>
        <taxon>Exobasidiales</taxon>
        <taxon>Cryptobasidiaceae</taxon>
        <taxon>Acaromyces</taxon>
    </lineage>
</organism>
<dbReference type="Pfam" id="PF19271">
    <property type="entry name" value="Nis1"/>
    <property type="match status" value="1"/>
</dbReference>
<sequence length="153" mass="16604">MTPPSFLLFCLAVAALACSQASARIVAMSVSKKHQRPGRPFQVHFRTTNYIANNDQYTIAFSLTPINHNDGKSLGSSPFQVSDIRHVNKRPPGFDVNVTIPADYRFNNATEYLHAAVFGTVGASGAVTVDYFNTTLIVPRTPSPSSASSISRE</sequence>
<accession>A0A316Z1Q8</accession>
<name>A0A316Z1Q8_9BASI</name>